<dbReference type="Proteomes" id="UP000198460">
    <property type="component" value="Unassembled WGS sequence"/>
</dbReference>
<accession>A0A238H235</accession>
<feature type="region of interest" description="Disordered" evidence="1">
    <location>
        <begin position="1"/>
        <end position="22"/>
    </location>
</feature>
<evidence type="ECO:0000256" key="1">
    <source>
        <dbReference type="SAM" id="MobiDB-lite"/>
    </source>
</evidence>
<organism evidence="2 3">
    <name type="scientific">Burkholderia singularis</name>
    <dbReference type="NCBI Taxonomy" id="1503053"/>
    <lineage>
        <taxon>Bacteria</taxon>
        <taxon>Pseudomonadati</taxon>
        <taxon>Pseudomonadota</taxon>
        <taxon>Betaproteobacteria</taxon>
        <taxon>Burkholderiales</taxon>
        <taxon>Burkholderiaceae</taxon>
        <taxon>Burkholderia</taxon>
        <taxon>pseudomallei group</taxon>
    </lineage>
</organism>
<evidence type="ECO:0000313" key="3">
    <source>
        <dbReference type="Proteomes" id="UP000198460"/>
    </source>
</evidence>
<evidence type="ECO:0000313" key="2">
    <source>
        <dbReference type="EMBL" id="SMF99319.1"/>
    </source>
</evidence>
<gene>
    <name evidence="2" type="ORF">BSIN_0049</name>
</gene>
<protein>
    <submittedName>
        <fullName evidence="2">Uncharacterized protein</fullName>
    </submittedName>
</protein>
<dbReference type="AlphaFoldDB" id="A0A238H235"/>
<name>A0A238H235_9BURK</name>
<reference evidence="2 3" key="1">
    <citation type="submission" date="2017-04" db="EMBL/GenBank/DDBJ databases">
        <authorList>
            <person name="Afonso C.L."/>
            <person name="Miller P.J."/>
            <person name="Scott M.A."/>
            <person name="Spackman E."/>
            <person name="Goraichik I."/>
            <person name="Dimitrov K.M."/>
            <person name="Suarez D.L."/>
            <person name="Swayne D.E."/>
        </authorList>
    </citation>
    <scope>NUCLEOTIDE SEQUENCE [LARGE SCALE GENOMIC DNA]</scope>
    <source>
        <strain evidence="2">LMG 28154</strain>
    </source>
</reference>
<feature type="compositionally biased region" description="Basic and acidic residues" evidence="1">
    <location>
        <begin position="1"/>
        <end position="10"/>
    </location>
</feature>
<sequence length="58" mass="6660">MASARARDPANHGSMAKSTVRRCKTDANLGRRKRRYRTAGAHGCRTNLQQVTQWLRQY</sequence>
<dbReference type="EMBL" id="FXAN01000040">
    <property type="protein sequence ID" value="SMF99319.1"/>
    <property type="molecule type" value="Genomic_DNA"/>
</dbReference>
<proteinExistence type="predicted"/>